<sequence>MSQKSSKEERNKVTMAHDPEECSIETLPDVFWKRHDLTTLNRQRLIPCLYVKHDLTFNAPYPFARRFIYTFKKAGLCSTTIEMRFLRFWEARNVKRGGELMGVDTLFHDSKVSASKTRRFINSELEIVWNFGVTHKHAGILLCEL</sequence>
<name>A0A8S9SJ52_BRACR</name>
<proteinExistence type="predicted"/>
<dbReference type="EMBL" id="QGKX02000004">
    <property type="protein sequence ID" value="KAF3601348.1"/>
    <property type="molecule type" value="Genomic_DNA"/>
</dbReference>
<evidence type="ECO:0000313" key="2">
    <source>
        <dbReference type="Proteomes" id="UP000712600"/>
    </source>
</evidence>
<evidence type="ECO:0000313" key="1">
    <source>
        <dbReference type="EMBL" id="KAF3601348.1"/>
    </source>
</evidence>
<accession>A0A8S9SJ52</accession>
<reference evidence="1" key="1">
    <citation type="submission" date="2019-12" db="EMBL/GenBank/DDBJ databases">
        <title>Genome sequencing and annotation of Brassica cretica.</title>
        <authorList>
            <person name="Studholme D.J."/>
            <person name="Sarris P."/>
        </authorList>
    </citation>
    <scope>NUCLEOTIDE SEQUENCE</scope>
    <source>
        <strain evidence="1">PFS-109/04</strain>
        <tissue evidence="1">Leaf</tissue>
    </source>
</reference>
<comment type="caution">
    <text evidence="1">The sequence shown here is derived from an EMBL/GenBank/DDBJ whole genome shotgun (WGS) entry which is preliminary data.</text>
</comment>
<dbReference type="AlphaFoldDB" id="A0A8S9SJ52"/>
<dbReference type="GO" id="GO:0008113">
    <property type="term" value="F:peptide-methionine (S)-S-oxide reductase activity"/>
    <property type="evidence" value="ECO:0007669"/>
    <property type="project" value="InterPro"/>
</dbReference>
<dbReference type="Proteomes" id="UP000712600">
    <property type="component" value="Unassembled WGS sequence"/>
</dbReference>
<dbReference type="InterPro" id="IPR036509">
    <property type="entry name" value="Met_Sox_Rdtase_MsrA_sf"/>
</dbReference>
<organism evidence="1 2">
    <name type="scientific">Brassica cretica</name>
    <name type="common">Mustard</name>
    <dbReference type="NCBI Taxonomy" id="69181"/>
    <lineage>
        <taxon>Eukaryota</taxon>
        <taxon>Viridiplantae</taxon>
        <taxon>Streptophyta</taxon>
        <taxon>Embryophyta</taxon>
        <taxon>Tracheophyta</taxon>
        <taxon>Spermatophyta</taxon>
        <taxon>Magnoliopsida</taxon>
        <taxon>eudicotyledons</taxon>
        <taxon>Gunneridae</taxon>
        <taxon>Pentapetalae</taxon>
        <taxon>rosids</taxon>
        <taxon>malvids</taxon>
        <taxon>Brassicales</taxon>
        <taxon>Brassicaceae</taxon>
        <taxon>Brassiceae</taxon>
        <taxon>Brassica</taxon>
    </lineage>
</organism>
<protein>
    <submittedName>
        <fullName evidence="1">Uncharacterized protein</fullName>
    </submittedName>
</protein>
<dbReference type="SUPFAM" id="SSF55068">
    <property type="entry name" value="Peptide methionine sulfoxide reductase"/>
    <property type="match status" value="1"/>
</dbReference>
<gene>
    <name evidence="1" type="ORF">F2Q69_00034362</name>
</gene>